<dbReference type="AlphaFoldDB" id="A0A507EUY5"/>
<name>A0A507EUY5_9FUNG</name>
<comment type="caution">
    <text evidence="1">The sequence shown here is derived from an EMBL/GenBank/DDBJ whole genome shotgun (WGS) entry which is preliminary data.</text>
</comment>
<organism evidence="1 2">
    <name type="scientific">Chytriomyces confervae</name>
    <dbReference type="NCBI Taxonomy" id="246404"/>
    <lineage>
        <taxon>Eukaryota</taxon>
        <taxon>Fungi</taxon>
        <taxon>Fungi incertae sedis</taxon>
        <taxon>Chytridiomycota</taxon>
        <taxon>Chytridiomycota incertae sedis</taxon>
        <taxon>Chytridiomycetes</taxon>
        <taxon>Chytridiales</taxon>
        <taxon>Chytriomycetaceae</taxon>
        <taxon>Chytriomyces</taxon>
    </lineage>
</organism>
<keyword evidence="2" id="KW-1185">Reference proteome</keyword>
<gene>
    <name evidence="1" type="ORF">CcCBS67573_g07589</name>
</gene>
<reference evidence="1 2" key="1">
    <citation type="journal article" date="2019" name="Sci. Rep.">
        <title>Comparative genomics of chytrid fungi reveal insights into the obligate biotrophic and pathogenic lifestyle of Synchytrium endobioticum.</title>
        <authorList>
            <person name="van de Vossenberg B.T.L.H."/>
            <person name="Warris S."/>
            <person name="Nguyen H.D.T."/>
            <person name="van Gent-Pelzer M.P.E."/>
            <person name="Joly D.L."/>
            <person name="van de Geest H.C."/>
            <person name="Bonants P.J.M."/>
            <person name="Smith D.S."/>
            <person name="Levesque C.A."/>
            <person name="van der Lee T.A.J."/>
        </authorList>
    </citation>
    <scope>NUCLEOTIDE SEQUENCE [LARGE SCALE GENOMIC DNA]</scope>
    <source>
        <strain evidence="1 2">CBS 675.73</strain>
    </source>
</reference>
<dbReference type="Proteomes" id="UP000320333">
    <property type="component" value="Unassembled WGS sequence"/>
</dbReference>
<proteinExistence type="predicted"/>
<accession>A0A507EUY5</accession>
<evidence type="ECO:0000313" key="2">
    <source>
        <dbReference type="Proteomes" id="UP000320333"/>
    </source>
</evidence>
<evidence type="ECO:0000313" key="1">
    <source>
        <dbReference type="EMBL" id="TPX67160.1"/>
    </source>
</evidence>
<dbReference type="EMBL" id="QEAP01000409">
    <property type="protein sequence ID" value="TPX67160.1"/>
    <property type="molecule type" value="Genomic_DNA"/>
</dbReference>
<protein>
    <submittedName>
        <fullName evidence="1">Uncharacterized protein</fullName>
    </submittedName>
</protein>
<sequence>MRPSTVSLMIHPLSRHQLLDQHRQGRFHGSFGAAQR</sequence>